<dbReference type="SUPFAM" id="SSF47413">
    <property type="entry name" value="lambda repressor-like DNA-binding domains"/>
    <property type="match status" value="1"/>
</dbReference>
<protein>
    <recommendedName>
        <fullName evidence="3">Helix-turn-helix domain-containing protein</fullName>
    </recommendedName>
</protein>
<gene>
    <name evidence="1" type="ORF">PTE31013_02441</name>
</gene>
<name>A0A5E4V6J2_9BURK</name>
<dbReference type="InterPro" id="IPR010982">
    <property type="entry name" value="Lambda_DNA-bd_dom_sf"/>
</dbReference>
<proteinExistence type="predicted"/>
<organism evidence="1 2">
    <name type="scientific">Pandoraea terrigena</name>
    <dbReference type="NCBI Taxonomy" id="2508292"/>
    <lineage>
        <taxon>Bacteria</taxon>
        <taxon>Pseudomonadati</taxon>
        <taxon>Pseudomonadota</taxon>
        <taxon>Betaproteobacteria</taxon>
        <taxon>Burkholderiales</taxon>
        <taxon>Burkholderiaceae</taxon>
        <taxon>Pandoraea</taxon>
    </lineage>
</organism>
<dbReference type="OrthoDB" id="6446140at2"/>
<accession>A0A5E4V6J2</accession>
<sequence length="84" mass="9044">MDLKTYLASLERGGVSKLAEEIGVSASFLSQMAAGSSAISPARCVLIEIATKQAVTRRDLRPDDWRSIWPELDIPGTPTEQVAA</sequence>
<evidence type="ECO:0000313" key="1">
    <source>
        <dbReference type="EMBL" id="VVE06999.1"/>
    </source>
</evidence>
<evidence type="ECO:0000313" key="2">
    <source>
        <dbReference type="Proteomes" id="UP000334380"/>
    </source>
</evidence>
<dbReference type="Pfam" id="PF15943">
    <property type="entry name" value="YdaS_toxin"/>
    <property type="match status" value="1"/>
</dbReference>
<dbReference type="Proteomes" id="UP000334380">
    <property type="component" value="Unassembled WGS sequence"/>
</dbReference>
<dbReference type="EMBL" id="CABPRU010000005">
    <property type="protein sequence ID" value="VVE06999.1"/>
    <property type="molecule type" value="Genomic_DNA"/>
</dbReference>
<keyword evidence="2" id="KW-1185">Reference proteome</keyword>
<dbReference type="AlphaFoldDB" id="A0A5E4V6J2"/>
<dbReference type="Gene3D" id="1.10.260.40">
    <property type="entry name" value="lambda repressor-like DNA-binding domains"/>
    <property type="match status" value="1"/>
</dbReference>
<dbReference type="GO" id="GO:0003677">
    <property type="term" value="F:DNA binding"/>
    <property type="evidence" value="ECO:0007669"/>
    <property type="project" value="InterPro"/>
</dbReference>
<evidence type="ECO:0008006" key="3">
    <source>
        <dbReference type="Google" id="ProtNLM"/>
    </source>
</evidence>
<dbReference type="InterPro" id="IPR031856">
    <property type="entry name" value="YdaS_toxin-like"/>
</dbReference>
<reference evidence="1 2" key="1">
    <citation type="submission" date="2019-08" db="EMBL/GenBank/DDBJ databases">
        <authorList>
            <person name="Peeters C."/>
        </authorList>
    </citation>
    <scope>NUCLEOTIDE SEQUENCE [LARGE SCALE GENOMIC DNA]</scope>
    <source>
        <strain evidence="1 2">LMG 31013</strain>
    </source>
</reference>
<dbReference type="RefSeq" id="WP_150613072.1">
    <property type="nucleotide sequence ID" value="NZ_CABPRU010000005.1"/>
</dbReference>